<dbReference type="Pfam" id="PF13332">
    <property type="entry name" value="Fil_haemagg_2"/>
    <property type="match status" value="2"/>
</dbReference>
<feature type="region of interest" description="Disordered" evidence="1">
    <location>
        <begin position="595"/>
        <end position="641"/>
    </location>
</feature>
<dbReference type="EMBL" id="CP097635">
    <property type="protein sequence ID" value="URI07450.1"/>
    <property type="molecule type" value="Genomic_DNA"/>
</dbReference>
<dbReference type="InterPro" id="IPR025157">
    <property type="entry name" value="Hemagglutinin_rpt"/>
</dbReference>
<reference evidence="2" key="1">
    <citation type="submission" date="2022-05" db="EMBL/GenBank/DDBJ databases">
        <title>An RpoN-dependent PEP-CTERM gene is involved in floc formation of an Aquincola tertiaricarbonis strain.</title>
        <authorList>
            <person name="Qiu D."/>
            <person name="Xia M."/>
        </authorList>
    </citation>
    <scope>NUCLEOTIDE SEQUENCE</scope>
    <source>
        <strain evidence="2">RN12</strain>
    </source>
</reference>
<evidence type="ECO:0000256" key="1">
    <source>
        <dbReference type="SAM" id="MobiDB-lite"/>
    </source>
</evidence>
<proteinExistence type="predicted"/>
<protein>
    <submittedName>
        <fullName evidence="2">Hemagglutinin repeat-containing protein</fullName>
    </submittedName>
</protein>
<evidence type="ECO:0000313" key="2">
    <source>
        <dbReference type="EMBL" id="URI07450.1"/>
    </source>
</evidence>
<dbReference type="Proteomes" id="UP001056201">
    <property type="component" value="Chromosome 1"/>
</dbReference>
<feature type="compositionally biased region" description="Polar residues" evidence="1">
    <location>
        <begin position="1"/>
        <end position="18"/>
    </location>
</feature>
<gene>
    <name evidence="2" type="ORF">MW290_02180</name>
</gene>
<sequence>MWRSTNCSHGGSIRNANNFKKESSTEDVGSQIKAAGTVALTAGQDLNAKAATLESSMAGVSLTAGRDLALLAGEATDVIEQMSQRTKRGFLKKKTTTSYSKSEETTALGTVVSGQTLNIQAGRDLGMSAAQAVSDRGTNLQAGGNITIDGVADRLVTEQFSKTTKSGLFGGGGLGITIGKQSLAQAVKTSQDQYHGSIVGAVQGDVSITAGGGYRQVGSQVQAPGGDVSIQAKAVDIVEARELASQNAETQFKRSGLSVSVTSPVISALQTARSQLKAGSQASDARIKSLAAANIALNGQQAVDAVQAGRALEGGNAADKAGGIGVSISLGSTRSQSQQNSQADNAHGSSVRAGGDITIQAIGAGQNSDLSVRGSEISAAGHTLLRAEDQLNLVAAQNSTQESSRSRNSSGSIGVGINLGSNGVSAGVTLSASAGKGQGAGDATSYSNSQISGNRVTLESGGDTTLRGAVVQGERVRVTAGGNLGIESLQDHNQYREKSQQVGGSVTFGPSPAGSLSAAQTKINSDFLSVGEQSAIRAGDGGFDVQVAGKTQLTGAQITSTQKAIDQDHNRYQAKQGTTTTDLQNSASYSAQSASVSLGAGTQPGKGLQLSGAGIGTDDGSASSTSTAGLSGMAGNTAARTRDTELGLKPIFDKDKARQEVNAQVAITSEFGRQIIPVAAETADQRAIDLRRQGNEEEAKKWDEGGVYRNGLYTALGALTGGAGGALGAAASATVIPVVGEEIAKLNLPEEVRQVATQLVGVAVGAAAGGSAGVSAALPQTGYNYVSHSPFAQVRRSVSQENARLMNECEARCNEQDFRRIDRQMSALEAAGNLVAISQASRLSTDQALQLSELVASLHPVYGTPIALYQAISGRGVVTQNDLNSVERFFNGVAAAVPAGSAAYKVLTSAAVQTRVIAALTASAEQALVKSGGALDRSGNALIDMSKLSNEQKGLMGDLFGQNTVKKIVPDGQKIARVPGVGEQGLDDLYKVSRADVEYVSIEYKFVGQDNKVGSQVLKNTADGKQGSTSWISGSGRIESAVGEQAAPAIYKAIDAGRFESWVVTVRPDGSTVVEVLDALGKRKPIDTSNIIIPNFNLSGAKP</sequence>
<evidence type="ECO:0000313" key="3">
    <source>
        <dbReference type="Proteomes" id="UP001056201"/>
    </source>
</evidence>
<feature type="region of interest" description="Disordered" evidence="1">
    <location>
        <begin position="1"/>
        <end position="24"/>
    </location>
</feature>
<organism evidence="2 3">
    <name type="scientific">Aquincola tertiaricarbonis</name>
    <dbReference type="NCBI Taxonomy" id="391953"/>
    <lineage>
        <taxon>Bacteria</taxon>
        <taxon>Pseudomonadati</taxon>
        <taxon>Pseudomonadota</taxon>
        <taxon>Betaproteobacteria</taxon>
        <taxon>Burkholderiales</taxon>
        <taxon>Sphaerotilaceae</taxon>
        <taxon>Aquincola</taxon>
    </lineage>
</organism>
<feature type="region of interest" description="Disordered" evidence="1">
    <location>
        <begin position="331"/>
        <end position="351"/>
    </location>
</feature>
<name>A0ABY4S434_AQUTE</name>
<feature type="compositionally biased region" description="Low complexity" evidence="1">
    <location>
        <begin position="616"/>
        <end position="631"/>
    </location>
</feature>
<dbReference type="RefSeq" id="WP_250195685.1">
    <property type="nucleotide sequence ID" value="NZ_CP097635.1"/>
</dbReference>
<keyword evidence="3" id="KW-1185">Reference proteome</keyword>
<accession>A0ABY4S434</accession>